<evidence type="ECO:0000313" key="3">
    <source>
        <dbReference type="Proteomes" id="UP001589535"/>
    </source>
</evidence>
<reference evidence="2 3" key="1">
    <citation type="submission" date="2024-09" db="EMBL/GenBank/DDBJ databases">
        <authorList>
            <person name="Sun Q."/>
            <person name="Mori K."/>
        </authorList>
    </citation>
    <scope>NUCLEOTIDE SEQUENCE [LARGE SCALE GENOMIC DNA]</scope>
    <source>
        <strain evidence="2 3">JCM 13852</strain>
    </source>
</reference>
<accession>A0ABV5TYI0</accession>
<comment type="caution">
    <text evidence="2">The sequence shown here is derived from an EMBL/GenBank/DDBJ whole genome shotgun (WGS) entry which is preliminary data.</text>
</comment>
<protein>
    <submittedName>
        <fullName evidence="2">Uncharacterized protein</fullName>
    </submittedName>
</protein>
<sequence>MEFAQERHVRDRPERSRTTPGRAVLPIVALQQSAGNRAVGMLFQRIHGEGITVQRQSFQPSTGAPPTLEPPAVPLEGMPPEVFELPPLGSPAARVAERTAVEAAASQAERVVAERVAEEVVVQVGERIVSRRLLAGLTAVAIADEWNPVGWFLDGVIVGLLIYDAVEGYQTIRTSAQTRPAQSPPSAEAPGATSGVRIVDPVPVRPVIAPHSGPSAPVRAPGTGGGAPVTEPATDTTPLEAARRADPELDRLMDIAITLQLEVGAVPDGSPVTAVSRGGPRTRSQRDPMSSPMIQSIRELMSQAGLLNPRDGTLPYHAEKKMVVQWGGPFAVNQNICPNCWRFLRWFAGTMGRRIVVADPAGVHVIMPNGGFLTGPLVVRVPASR</sequence>
<feature type="region of interest" description="Disordered" evidence="1">
    <location>
        <begin position="175"/>
        <end position="196"/>
    </location>
</feature>
<evidence type="ECO:0000313" key="2">
    <source>
        <dbReference type="EMBL" id="MFB9683891.1"/>
    </source>
</evidence>
<name>A0ABV5TYI0_9PSEU</name>
<evidence type="ECO:0000256" key="1">
    <source>
        <dbReference type="SAM" id="MobiDB-lite"/>
    </source>
</evidence>
<feature type="region of interest" description="Disordered" evidence="1">
    <location>
        <begin position="270"/>
        <end position="290"/>
    </location>
</feature>
<feature type="compositionally biased region" description="Basic and acidic residues" evidence="1">
    <location>
        <begin position="1"/>
        <end position="17"/>
    </location>
</feature>
<keyword evidence="3" id="KW-1185">Reference proteome</keyword>
<dbReference type="EMBL" id="JBHMBK010000003">
    <property type="protein sequence ID" value="MFB9683891.1"/>
    <property type="molecule type" value="Genomic_DNA"/>
</dbReference>
<gene>
    <name evidence="2" type="ORF">ACFFTO_06800</name>
</gene>
<feature type="compositionally biased region" description="Polar residues" evidence="1">
    <location>
        <begin position="175"/>
        <end position="185"/>
    </location>
</feature>
<dbReference type="Proteomes" id="UP001589535">
    <property type="component" value="Unassembled WGS sequence"/>
</dbReference>
<proteinExistence type="predicted"/>
<organism evidence="2 3">
    <name type="scientific">Amycolatopsis plumensis</name>
    <dbReference type="NCBI Taxonomy" id="236508"/>
    <lineage>
        <taxon>Bacteria</taxon>
        <taxon>Bacillati</taxon>
        <taxon>Actinomycetota</taxon>
        <taxon>Actinomycetes</taxon>
        <taxon>Pseudonocardiales</taxon>
        <taxon>Pseudonocardiaceae</taxon>
        <taxon>Amycolatopsis</taxon>
    </lineage>
</organism>
<feature type="region of interest" description="Disordered" evidence="1">
    <location>
        <begin position="1"/>
        <end position="20"/>
    </location>
</feature>
<feature type="region of interest" description="Disordered" evidence="1">
    <location>
        <begin position="209"/>
        <end position="237"/>
    </location>
</feature>